<feature type="transmembrane region" description="Helical" evidence="3">
    <location>
        <begin position="21"/>
        <end position="45"/>
    </location>
</feature>
<evidence type="ECO:0000313" key="4">
    <source>
        <dbReference type="EMBL" id="CAK7901640.1"/>
    </source>
</evidence>
<feature type="compositionally biased region" description="Low complexity" evidence="2">
    <location>
        <begin position="146"/>
        <end position="194"/>
    </location>
</feature>
<keyword evidence="1" id="KW-0175">Coiled coil</keyword>
<feature type="coiled-coil region" evidence="1">
    <location>
        <begin position="825"/>
        <end position="889"/>
    </location>
</feature>
<feature type="compositionally biased region" description="Low complexity" evidence="2">
    <location>
        <begin position="486"/>
        <end position="506"/>
    </location>
</feature>
<sequence length="895" mass="100281">MNASKTRSLKMIQSPSPVRDITAFIFILLALPSAVSCVALLMFILSGSSISLGGRFIIRRLLTSPENGFSFEFPGSNSRSVNVSVKRWSTSAKAVAINVAVSVLSCFLLPENFTQYLVLFAKAIVASELVGSTSVASTTVTSITSVTSNGGTSTQTTTTTTTTTNNSNHSNGNNTSTALTPHSTSTSASTAPAPKRVSSHEGTLRNNRFVNAVLCFLAVININYFIKEWFLSSELCLILSSLASRVYFSTSIPSDSHLEDSYLTSVFGPSKISQRSFFEGLTLRVISNTFGITNLYFVSKILRMLSISINFVYLLLCVHVIVINISPTLRRFILLEDTSRSLDNLSNISGNVPSIDFKRNHNYHQSNEGSLTPLNDDSTAIINVEQQENQNLPRQLREINLSKEISESNAKFDSFSNQSVVAGNFDTYCTTPFTTKNPNVSSIFETFKPQKVIASDGVTNSHHNLNRGQRQRSGTANNSINTTQMHNTSSSLHTTSPSSPTSSTNSTTIVNKVLTSEVTVQPFWSLLAAIKTLIFRPEFFAGKLTECKNNGGKFISPLPDSSFMSLSTVFIDDTKAVFKVLDQGRINKLISQSKGLKIKLNDVDWIHMNFFQGQNDQYFICIYGLTPLFQYELDIFENDKDESNIKEDHLVARYIFNTISSTSRTVLNQSPETTSLMTLQLSLTSTIERLHQSRSKLKKYKRDENRKIADMKRDIENLKGKIPKYNTKHSTSDIRVSGKLKGLQHSVMQLEHEIDDLKTEISNIESESQKEENAYEAQERQLRNKIKDLDSANHGFESSISKYKTKLKQLDIEYVQQVSKHDRLVSKKQHKCEELNKVLNEIKNTKKNELIQKSQKRNKRFQERYEVVLPNLSNAISEMQMEIDELLGKDEDERV</sequence>
<feature type="region of interest" description="Disordered" evidence="2">
    <location>
        <begin position="456"/>
        <end position="506"/>
    </location>
</feature>
<feature type="compositionally biased region" description="Polar residues" evidence="2">
    <location>
        <begin position="457"/>
        <end position="485"/>
    </location>
</feature>
<reference evidence="4 5" key="1">
    <citation type="submission" date="2024-01" db="EMBL/GenBank/DDBJ databases">
        <authorList>
            <consortium name="Genoscope - CEA"/>
            <person name="William W."/>
        </authorList>
    </citation>
    <scope>NUCLEOTIDE SEQUENCE [LARGE SCALE GENOMIC DNA]</scope>
    <source>
        <strain evidence="4 5">29B2s-10</strain>
    </source>
</reference>
<accession>A0ABP0EE93</accession>
<organism evidence="4 5">
    <name type="scientific">[Candida] anglica</name>
    <dbReference type="NCBI Taxonomy" id="148631"/>
    <lineage>
        <taxon>Eukaryota</taxon>
        <taxon>Fungi</taxon>
        <taxon>Dikarya</taxon>
        <taxon>Ascomycota</taxon>
        <taxon>Saccharomycotina</taxon>
        <taxon>Pichiomycetes</taxon>
        <taxon>Debaryomycetaceae</taxon>
        <taxon>Kurtzmaniella</taxon>
    </lineage>
</organism>
<proteinExistence type="predicted"/>
<evidence type="ECO:0000313" key="5">
    <source>
        <dbReference type="Proteomes" id="UP001497600"/>
    </source>
</evidence>
<dbReference type="Gene3D" id="1.10.287.1490">
    <property type="match status" value="1"/>
</dbReference>
<keyword evidence="3" id="KW-0812">Transmembrane</keyword>
<keyword evidence="3" id="KW-1133">Transmembrane helix</keyword>
<feature type="transmembrane region" description="Helical" evidence="3">
    <location>
        <begin position="281"/>
        <end position="299"/>
    </location>
</feature>
<keyword evidence="3" id="KW-0472">Membrane</keyword>
<dbReference type="Proteomes" id="UP001497600">
    <property type="component" value="Chromosome C"/>
</dbReference>
<keyword evidence="5" id="KW-1185">Reference proteome</keyword>
<feature type="coiled-coil region" evidence="1">
    <location>
        <begin position="701"/>
        <end position="792"/>
    </location>
</feature>
<evidence type="ECO:0000256" key="3">
    <source>
        <dbReference type="SAM" id="Phobius"/>
    </source>
</evidence>
<feature type="region of interest" description="Disordered" evidence="2">
    <location>
        <begin position="146"/>
        <end position="199"/>
    </location>
</feature>
<evidence type="ECO:0000256" key="1">
    <source>
        <dbReference type="SAM" id="Coils"/>
    </source>
</evidence>
<gene>
    <name evidence="4" type="ORF">CAAN4_C12970</name>
</gene>
<name>A0ABP0EE93_9ASCO</name>
<protein>
    <submittedName>
        <fullName evidence="4">Uncharacterized protein</fullName>
    </submittedName>
</protein>
<evidence type="ECO:0000256" key="2">
    <source>
        <dbReference type="SAM" id="MobiDB-lite"/>
    </source>
</evidence>
<dbReference type="EMBL" id="OZ004255">
    <property type="protein sequence ID" value="CAK7901640.1"/>
    <property type="molecule type" value="Genomic_DNA"/>
</dbReference>
<feature type="transmembrane region" description="Helical" evidence="3">
    <location>
        <begin position="311"/>
        <end position="329"/>
    </location>
</feature>